<keyword evidence="1 4" id="KW-0808">Transferase</keyword>
<dbReference type="FunCoup" id="D6TJR0">
    <property type="interactions" value="2"/>
</dbReference>
<evidence type="ECO:0000313" key="5">
    <source>
        <dbReference type="Proteomes" id="UP000004508"/>
    </source>
</evidence>
<protein>
    <submittedName>
        <fullName evidence="4">GCN5-related N-acetyltransferase</fullName>
    </submittedName>
</protein>
<keyword evidence="2" id="KW-0012">Acyltransferase</keyword>
<evidence type="ECO:0000256" key="1">
    <source>
        <dbReference type="ARBA" id="ARBA00022679"/>
    </source>
</evidence>
<dbReference type="PANTHER" id="PTHR43420">
    <property type="entry name" value="ACETYLTRANSFERASE"/>
    <property type="match status" value="1"/>
</dbReference>
<dbReference type="RefSeq" id="WP_007906434.1">
    <property type="nucleotide sequence ID" value="NZ_ADVG01000001.1"/>
</dbReference>
<evidence type="ECO:0000313" key="4">
    <source>
        <dbReference type="EMBL" id="EFH89667.1"/>
    </source>
</evidence>
<accession>D6TJR0</accession>
<dbReference type="CDD" id="cd04301">
    <property type="entry name" value="NAT_SF"/>
    <property type="match status" value="1"/>
</dbReference>
<reference evidence="4 5" key="1">
    <citation type="journal article" date="2011" name="Stand. Genomic Sci.">
        <title>Non-contiguous finished genome sequence and contextual data of the filamentous soil bacterium Ktedonobacter racemifer type strain (SOSP1-21).</title>
        <authorList>
            <person name="Chang Y.J."/>
            <person name="Land M."/>
            <person name="Hauser L."/>
            <person name="Chertkov O."/>
            <person name="Del Rio T.G."/>
            <person name="Nolan M."/>
            <person name="Copeland A."/>
            <person name="Tice H."/>
            <person name="Cheng J.F."/>
            <person name="Lucas S."/>
            <person name="Han C."/>
            <person name="Goodwin L."/>
            <person name="Pitluck S."/>
            <person name="Ivanova N."/>
            <person name="Ovchinikova G."/>
            <person name="Pati A."/>
            <person name="Chen A."/>
            <person name="Palaniappan K."/>
            <person name="Mavromatis K."/>
            <person name="Liolios K."/>
            <person name="Brettin T."/>
            <person name="Fiebig A."/>
            <person name="Rohde M."/>
            <person name="Abt B."/>
            <person name="Goker M."/>
            <person name="Detter J.C."/>
            <person name="Woyke T."/>
            <person name="Bristow J."/>
            <person name="Eisen J.A."/>
            <person name="Markowitz V."/>
            <person name="Hugenholtz P."/>
            <person name="Kyrpides N.C."/>
            <person name="Klenk H.P."/>
            <person name="Lapidus A."/>
        </authorList>
    </citation>
    <scope>NUCLEOTIDE SEQUENCE [LARGE SCALE GENOMIC DNA]</scope>
    <source>
        <strain evidence="5">DSM 44963</strain>
    </source>
</reference>
<organism evidence="4 5">
    <name type="scientific">Ktedonobacter racemifer DSM 44963</name>
    <dbReference type="NCBI Taxonomy" id="485913"/>
    <lineage>
        <taxon>Bacteria</taxon>
        <taxon>Bacillati</taxon>
        <taxon>Chloroflexota</taxon>
        <taxon>Ktedonobacteria</taxon>
        <taxon>Ktedonobacterales</taxon>
        <taxon>Ktedonobacteraceae</taxon>
        <taxon>Ktedonobacter</taxon>
    </lineage>
</organism>
<dbReference type="STRING" id="485913.Krac_11232"/>
<evidence type="ECO:0000259" key="3">
    <source>
        <dbReference type="PROSITE" id="PS51186"/>
    </source>
</evidence>
<dbReference type="Proteomes" id="UP000004508">
    <property type="component" value="Unassembled WGS sequence"/>
</dbReference>
<keyword evidence="5" id="KW-1185">Reference proteome</keyword>
<dbReference type="GO" id="GO:0016747">
    <property type="term" value="F:acyltransferase activity, transferring groups other than amino-acyl groups"/>
    <property type="evidence" value="ECO:0007669"/>
    <property type="project" value="InterPro"/>
</dbReference>
<dbReference type="Pfam" id="PF08445">
    <property type="entry name" value="FR47"/>
    <property type="match status" value="1"/>
</dbReference>
<dbReference type="InterPro" id="IPR013653">
    <property type="entry name" value="GCN5-like_dom"/>
</dbReference>
<proteinExistence type="predicted"/>
<dbReference type="EMBL" id="ADVG01000001">
    <property type="protein sequence ID" value="EFH89667.1"/>
    <property type="molecule type" value="Genomic_DNA"/>
</dbReference>
<dbReference type="PANTHER" id="PTHR43420:SF43">
    <property type="entry name" value="SPERMINE_SPERMIDINE ACETYLTRANSFERASE"/>
    <property type="match status" value="1"/>
</dbReference>
<dbReference type="InParanoid" id="D6TJR0"/>
<gene>
    <name evidence="4" type="ORF">Krac_11232</name>
</gene>
<dbReference type="InterPro" id="IPR050680">
    <property type="entry name" value="YpeA/RimI_acetyltransf"/>
</dbReference>
<evidence type="ECO:0000256" key="2">
    <source>
        <dbReference type="ARBA" id="ARBA00023315"/>
    </source>
</evidence>
<sequence>MTDSRLSDGSRQTTIRPARVEDAPGLARVHVDSWRTTYQGVVPDAYLAALSYERREQMWHTILQMEQGDGAASFTYIAEDETGRVVAFVNGGRERAGISGYDGELYAIYLLAEMQGRGLGRRLVGTLVEHFVRQGMASMTVVVLADNSARYFYEALGATLLYEQEDEVGGKRLTELVYGWSDIRPLLLS</sequence>
<dbReference type="eggNOG" id="COG1247">
    <property type="taxonomic scope" value="Bacteria"/>
</dbReference>
<feature type="domain" description="N-acetyltransferase" evidence="3">
    <location>
        <begin position="13"/>
        <end position="183"/>
    </location>
</feature>
<dbReference type="AlphaFoldDB" id="D6TJR0"/>
<name>D6TJR0_KTERA</name>
<dbReference type="InterPro" id="IPR000182">
    <property type="entry name" value="GNAT_dom"/>
</dbReference>
<comment type="caution">
    <text evidence="4">The sequence shown here is derived from an EMBL/GenBank/DDBJ whole genome shotgun (WGS) entry which is preliminary data.</text>
</comment>
<dbReference type="SUPFAM" id="SSF55729">
    <property type="entry name" value="Acyl-CoA N-acyltransferases (Nat)"/>
    <property type="match status" value="1"/>
</dbReference>
<dbReference type="Gene3D" id="3.40.630.30">
    <property type="match status" value="1"/>
</dbReference>
<dbReference type="PROSITE" id="PS51186">
    <property type="entry name" value="GNAT"/>
    <property type="match status" value="1"/>
</dbReference>
<dbReference type="InterPro" id="IPR016181">
    <property type="entry name" value="Acyl_CoA_acyltransferase"/>
</dbReference>